<organism evidence="2">
    <name type="scientific">Ignisphaera aggregans</name>
    <dbReference type="NCBI Taxonomy" id="334771"/>
    <lineage>
        <taxon>Archaea</taxon>
        <taxon>Thermoproteota</taxon>
        <taxon>Thermoprotei</taxon>
        <taxon>Desulfurococcales</taxon>
        <taxon>Desulfurococcaceae</taxon>
        <taxon>Ignisphaera</taxon>
    </lineage>
</organism>
<comment type="caution">
    <text evidence="2">The sequence shown here is derived from an EMBL/GenBank/DDBJ whole genome shotgun (WGS) entry which is preliminary data.</text>
</comment>
<gene>
    <name evidence="1" type="ORF">ENT99_07100</name>
    <name evidence="2" type="ORF">ENU64_00515</name>
</gene>
<reference evidence="2" key="1">
    <citation type="journal article" date="2020" name="mSystems">
        <title>Genome- and Community-Level Interaction Insights into Carbon Utilization and Element Cycling Functions of Hydrothermarchaeota in Hydrothermal Sediment.</title>
        <authorList>
            <person name="Zhou Z."/>
            <person name="Liu Y."/>
            <person name="Xu W."/>
            <person name="Pan J."/>
            <person name="Luo Z.H."/>
            <person name="Li M."/>
        </authorList>
    </citation>
    <scope>NUCLEOTIDE SEQUENCE [LARGE SCALE GENOMIC DNA]</scope>
    <source>
        <strain evidence="1">SpSt-629</strain>
        <strain evidence="2">SpSt-688</strain>
    </source>
</reference>
<proteinExistence type="predicted"/>
<sequence length="77" mass="8602">MVNRDSCSETKSILDIEGYSQVGMVVGIKMDKCGKNRIRLIVELTNKQNICSPCIPEAVAKQSMKVLELYSKIIKLV</sequence>
<evidence type="ECO:0000313" key="1">
    <source>
        <dbReference type="EMBL" id="HFQ79443.1"/>
    </source>
</evidence>
<dbReference type="EMBL" id="DTAU01000137">
    <property type="protein sequence ID" value="HFQ79443.1"/>
    <property type="molecule type" value="Genomic_DNA"/>
</dbReference>
<protein>
    <submittedName>
        <fullName evidence="2">Uncharacterized protein</fullName>
    </submittedName>
</protein>
<accession>A0A7J3MWI6</accession>
<evidence type="ECO:0000313" key="2">
    <source>
        <dbReference type="EMBL" id="HGT97897.1"/>
    </source>
</evidence>
<dbReference type="EMBL" id="DTDH01000009">
    <property type="protein sequence ID" value="HGT97897.1"/>
    <property type="molecule type" value="Genomic_DNA"/>
</dbReference>
<name>A0A7J3MWI6_9CREN</name>
<dbReference type="AlphaFoldDB" id="A0A7J3MWI6"/>